<dbReference type="KEGG" id="fax:FUAX_07410"/>
<dbReference type="InterPro" id="IPR000421">
    <property type="entry name" value="FA58C"/>
</dbReference>
<keyword evidence="3" id="KW-1185">Reference proteome</keyword>
<proteinExistence type="predicted"/>
<gene>
    <name evidence="2" type="ORF">FUAX_07410</name>
</gene>
<dbReference type="AlphaFoldDB" id="A0AAU9C8K4"/>
<sequence length="651" mass="73430">MRINKYIPATLLFALALWSCDRDKEIYEAKPEPKYDGNPVHILNDLSQYENATLSGTEKPFLNFLEAEQQYLTKSYTGVERLKGRIGNVSALNVFLNMTVGEEYDEADRQTFDATLANGAGLGFFAMGAGNAQRYNTWLSNTYGFAFQQAAPATTTDEGANLNGTVYSLDLQDGSWEILAKAGGQPVVAIKEVKTANATGKVLACGVDIFSAGADGTNKALYQKILSEMTEYSDGFFSPDKEKTVLGREFNSEATDASFAANKYIKLRAEAIQPLYEEVLAELKNVMTVEKGVADNINFNIISTDSPGWVDGTTINIGAYFGGFPDNTDAMKINLAQLTEKVWARPLEEPFEQEAFSKYLIAKVSANLGIEEPYDMVKDQMAKARDDERYRTYDPVSMSADEQAGYPEFLRHGKLFFVLDSLEKAYPDLNIIGKYFETKRKKIPVFEGFNYTAHDFMWALGDATEDDDFLQNVKNNTGYALDETKISTPHAYDRIILNPIGWKATSEATIRSNANRPEHLFDGYPDKAGGFWHSMWQNPVPPFPHEIIIDMKKTHRVMGFRFLPWQNWRKDMIMDMDIFISLDGQDWGEPIATFKHGPFHDPAWQELYCSSYKDARYVKISIKKMFRTAGTIGENHDESNMHEFQVYSLAK</sequence>
<evidence type="ECO:0000313" key="2">
    <source>
        <dbReference type="EMBL" id="BDD08309.1"/>
    </source>
</evidence>
<organism evidence="2 3">
    <name type="scientific">Fulvitalea axinellae</name>
    <dbReference type="NCBI Taxonomy" id="1182444"/>
    <lineage>
        <taxon>Bacteria</taxon>
        <taxon>Pseudomonadati</taxon>
        <taxon>Bacteroidota</taxon>
        <taxon>Cytophagia</taxon>
        <taxon>Cytophagales</taxon>
        <taxon>Persicobacteraceae</taxon>
        <taxon>Fulvitalea</taxon>
    </lineage>
</organism>
<dbReference type="Proteomes" id="UP001348817">
    <property type="component" value="Chromosome"/>
</dbReference>
<dbReference type="SUPFAM" id="SSF49785">
    <property type="entry name" value="Galactose-binding domain-like"/>
    <property type="match status" value="1"/>
</dbReference>
<dbReference type="EMBL" id="AP025314">
    <property type="protein sequence ID" value="BDD08309.1"/>
    <property type="molecule type" value="Genomic_DNA"/>
</dbReference>
<accession>A0AAU9C8K4</accession>
<dbReference type="Gene3D" id="2.60.120.260">
    <property type="entry name" value="Galactose-binding domain-like"/>
    <property type="match status" value="1"/>
</dbReference>
<name>A0AAU9C8K4_9BACT</name>
<dbReference type="Pfam" id="PF00754">
    <property type="entry name" value="F5_F8_type_C"/>
    <property type="match status" value="1"/>
</dbReference>
<dbReference type="RefSeq" id="WP_338393577.1">
    <property type="nucleotide sequence ID" value="NZ_AP025314.1"/>
</dbReference>
<protein>
    <recommendedName>
        <fullName evidence="1">F5/8 type C domain-containing protein</fullName>
    </recommendedName>
</protein>
<dbReference type="InterPro" id="IPR008979">
    <property type="entry name" value="Galactose-bd-like_sf"/>
</dbReference>
<reference evidence="2 3" key="1">
    <citation type="submission" date="2021-12" db="EMBL/GenBank/DDBJ databases">
        <title>Genome sequencing of bacteria with rrn-lacking chromosome and rrn-plasmid.</title>
        <authorList>
            <person name="Anda M."/>
            <person name="Iwasaki W."/>
        </authorList>
    </citation>
    <scope>NUCLEOTIDE SEQUENCE [LARGE SCALE GENOMIC DNA]</scope>
    <source>
        <strain evidence="2 3">DSM 100852</strain>
    </source>
</reference>
<evidence type="ECO:0000259" key="1">
    <source>
        <dbReference type="Pfam" id="PF00754"/>
    </source>
</evidence>
<feature type="domain" description="F5/8 type C" evidence="1">
    <location>
        <begin position="505"/>
        <end position="624"/>
    </location>
</feature>
<evidence type="ECO:0000313" key="3">
    <source>
        <dbReference type="Proteomes" id="UP001348817"/>
    </source>
</evidence>